<sequence>MFLPVDDDETVDVAVLGGRAVAAVVGDLFLVEEGVGGTTGGGVAGEGEAGGVLVGRVRVVGGVSSVRGVEGGFGVVLVVGAVSVGESGGALNVVSTWIGCVVY</sequence>
<accession>A0ACB9MIU4</accession>
<keyword evidence="2" id="KW-1185">Reference proteome</keyword>
<dbReference type="Proteomes" id="UP000828941">
    <property type="component" value="Chromosome 9"/>
</dbReference>
<evidence type="ECO:0000313" key="2">
    <source>
        <dbReference type="Proteomes" id="UP000828941"/>
    </source>
</evidence>
<protein>
    <submittedName>
        <fullName evidence="1">Uncharacterized protein</fullName>
    </submittedName>
</protein>
<dbReference type="EMBL" id="CM039434">
    <property type="protein sequence ID" value="KAI4323404.1"/>
    <property type="molecule type" value="Genomic_DNA"/>
</dbReference>
<organism evidence="1 2">
    <name type="scientific">Bauhinia variegata</name>
    <name type="common">Purple orchid tree</name>
    <name type="synonym">Phanera variegata</name>
    <dbReference type="NCBI Taxonomy" id="167791"/>
    <lineage>
        <taxon>Eukaryota</taxon>
        <taxon>Viridiplantae</taxon>
        <taxon>Streptophyta</taxon>
        <taxon>Embryophyta</taxon>
        <taxon>Tracheophyta</taxon>
        <taxon>Spermatophyta</taxon>
        <taxon>Magnoliopsida</taxon>
        <taxon>eudicotyledons</taxon>
        <taxon>Gunneridae</taxon>
        <taxon>Pentapetalae</taxon>
        <taxon>rosids</taxon>
        <taxon>fabids</taxon>
        <taxon>Fabales</taxon>
        <taxon>Fabaceae</taxon>
        <taxon>Cercidoideae</taxon>
        <taxon>Cercideae</taxon>
        <taxon>Bauhiniinae</taxon>
        <taxon>Bauhinia</taxon>
    </lineage>
</organism>
<evidence type="ECO:0000313" key="1">
    <source>
        <dbReference type="EMBL" id="KAI4323404.1"/>
    </source>
</evidence>
<comment type="caution">
    <text evidence="1">The sequence shown here is derived from an EMBL/GenBank/DDBJ whole genome shotgun (WGS) entry which is preliminary data.</text>
</comment>
<name>A0ACB9MIU4_BAUVA</name>
<proteinExistence type="predicted"/>
<gene>
    <name evidence="1" type="ORF">L6164_023014</name>
</gene>
<reference evidence="1 2" key="1">
    <citation type="journal article" date="2022" name="DNA Res.">
        <title>Chromosomal-level genome assembly of the orchid tree Bauhinia variegata (Leguminosae; Cercidoideae) supports the allotetraploid origin hypothesis of Bauhinia.</title>
        <authorList>
            <person name="Zhong Y."/>
            <person name="Chen Y."/>
            <person name="Zheng D."/>
            <person name="Pang J."/>
            <person name="Liu Y."/>
            <person name="Luo S."/>
            <person name="Meng S."/>
            <person name="Qian L."/>
            <person name="Wei D."/>
            <person name="Dai S."/>
            <person name="Zhou R."/>
        </authorList>
    </citation>
    <scope>NUCLEOTIDE SEQUENCE [LARGE SCALE GENOMIC DNA]</scope>
    <source>
        <strain evidence="1">BV-YZ2020</strain>
    </source>
</reference>